<comment type="subcellular location">
    <subcellularLocation>
        <location evidence="1">Cytoplasm</location>
        <location evidence="1">Cytoskeleton</location>
    </subcellularLocation>
</comment>
<dbReference type="SMART" id="SM00243">
    <property type="entry name" value="GAS2"/>
    <property type="match status" value="1"/>
</dbReference>
<feature type="region of interest" description="Disordered" evidence="12">
    <location>
        <begin position="1659"/>
        <end position="1716"/>
    </location>
</feature>
<dbReference type="InterPro" id="IPR036534">
    <property type="entry name" value="GAR_dom_sf"/>
</dbReference>
<keyword evidence="6" id="KW-0479">Metal-binding</keyword>
<evidence type="ECO:0000256" key="1">
    <source>
        <dbReference type="ARBA" id="ARBA00004245"/>
    </source>
</evidence>
<comment type="similarity">
    <text evidence="3">Belongs to the metallo-dependent hydrolases superfamily. DHOase family. Class II DHOase subfamily.</text>
</comment>
<evidence type="ECO:0000256" key="8">
    <source>
        <dbReference type="ARBA" id="ARBA00022833"/>
    </source>
</evidence>
<dbReference type="Gene3D" id="3.30.920.20">
    <property type="entry name" value="Gas2-like domain"/>
    <property type="match status" value="1"/>
</dbReference>
<keyword evidence="8" id="KW-0862">Zinc</keyword>
<dbReference type="EMBL" id="JACYCD010000048">
    <property type="protein sequence ID" value="KAF8709226.1"/>
    <property type="molecule type" value="Genomic_DNA"/>
</dbReference>
<evidence type="ECO:0000313" key="14">
    <source>
        <dbReference type="EMBL" id="KAF8709226.1"/>
    </source>
</evidence>
<feature type="region of interest" description="Disordered" evidence="12">
    <location>
        <begin position="1604"/>
        <end position="1624"/>
    </location>
</feature>
<dbReference type="OrthoDB" id="10017054at2759"/>
<dbReference type="UniPathway" id="UPA00070">
    <property type="reaction ID" value="UER00117"/>
</dbReference>
<feature type="coiled-coil region" evidence="11">
    <location>
        <begin position="448"/>
        <end position="496"/>
    </location>
</feature>
<accession>A0A8H7HX31</accession>
<dbReference type="GO" id="GO:0004151">
    <property type="term" value="F:dihydroorotase activity"/>
    <property type="evidence" value="ECO:0007669"/>
    <property type="project" value="InterPro"/>
</dbReference>
<dbReference type="InterPro" id="IPR032466">
    <property type="entry name" value="Metal_Hydrolase"/>
</dbReference>
<dbReference type="GO" id="GO:0046872">
    <property type="term" value="F:metal ion binding"/>
    <property type="evidence" value="ECO:0007669"/>
    <property type="project" value="UniProtKB-KW"/>
</dbReference>
<feature type="region of interest" description="Disordered" evidence="12">
    <location>
        <begin position="2273"/>
        <end position="2360"/>
    </location>
</feature>
<sequence>MSEAEILQVPSPADFHVHLRQGDMSALVTPHVALGGFKLAYVMPNTKPPVTTTEQALAYKQTLEAIDPRIEYMMTLYLSPELTPDEIRKAKGAGIAGVKSYPRGVTTNSDSGIESYEVYYPVFEAMQEVDMVLNLHGEIPSEARTNTCVLNAEPQFLPHLRKLHAAFPRLRIVLEHATTRAAIECVKELGDTVACSITAHHLALTVDDWAGQSWNFCKPVAKYPDDREALRDIIKEGHPRFFLGSDSAPHPPSSKSNAMPDSPCAAGVYTSPILLPLVAHLLESFGALDRLADFVSNNGRRFYKKELPVAAPVVKLRRSPETVRTQWTLGEEKVTPLAYTDVIMMSAMDISPLSSASALSYNSEVTNKMVSTERNSSSESEQSWNTPGLPTLVSQAPQRPGLKHLLLFTSLFIPIVFLPYVPLRRHLWQQTRQLEVLKSHLGNQLSVTKENSKKLAAAIQENQQLRQEIQTLRPELQKLYAGLEELKKENRDKEVRDLNQAQWNQEILSAIERMQKDTRPLTPETFKQLSEALVHLAAFVEGEERRYGLNQTLEDESHGVSVMRTLAMRLLAVSGMDSTYTAEEIKKFYTSIARLIHTMSADKVPAMSTPELTTPAAAGSSKHEEDGKGEAETLASEEVIELQAFIERREWIEDKIRQLLEKMPAIEVFAGIPELLASSTTPITSLPTREELAKWVAEHDRIEHEAEQFDAGDMSRLKKFTKAATQRNLSREDTDLIEVTLTTLLALDRLLHLLRGRAENLELMSIRLTWEEQRLLAWNEHQSILADLRAFITNKARWSTASLEQTPQPSASASASALDRRLSSASNASGPPGDLTTRSSLSRGSRYMLGETLSLDAAQLSTRLLGVNKSVVASGKTLDKLIDSSHRKPVPDEILDEQDKIENESGSMQEAGKFAMAMVMQWKKSDEIYGELKKDQSAAATLKEEIENAKLQHPSQKLNESFSARSSALTSRLALVGDPATSRSFPRPTHPLFPDQNASNMALTKLLSRELAITSKAIREAAGSAAQYQTMVQNITEVEGLRDKMVALVKQLEAITKHYTTGIPSQDGDGSIPNVEDASCLNPTRHGAFLALLPATLKEHDIADQEASRSKAQCKAHLLKVGAAGIDPDLKSGVLDAMERLEKQQEITQVARKNVHDRIDTMREARAIKAAVDVVQETTIGLRRQIIRSLQHQRWKPQRVQDGRPMTPESPPPITAQPLLTPSDAYLQADELTVQTSSTVEKPLLALAPSLGPSLSSALEDMQRSLTHRIREVRRLTALWESIKRQTAAMDAVRREAHNLEADLADLLYQYDTVLDQSTDGYSEHSEIVAREASLKTLQDSTNERAQQFVGTLSTRVPFIANSAHSEAFSLSSTNDDHDAPGRLPFALISLDDSVRADANAYAVSISGSLAQLSKKSNFLKIALLAQGFETAKKPVVDELAETSQVVASIQNALDQLEGSEHEQPILNTLSSYEDQINILLRDFAPRVGSKFASVRHALAKMTTAAGANDPFVQERYLNSRSREVEKLAAMIESSTRDLSALANRVMSMKLLETRRIEAEEAKALADLRAKEEAEERARLEAEIARFEEEERKRKEQEEIQRAEAEKARLDAEEAARRAEEARQLEKEAEQARLKAEREAELLEQQRLRDEERAKVEAEKQRLEAEAQAHREAEAAARRELEENRRREQETLSKIAAEREAHETEQRKRRDTETERLAEEAKLRAEVARQESEILRLEEEIRKDRETRKSMDANGADEFGPASALVVVSPEGAMEDSAVFGTNAPHALGMSEDMIQLKAKIAKIRSELRDIGINALARPSINAPFPAKTDVDKMRVRFLRLQKERSKLPDGSPDPLLNAELTSLKFEVDNSVILMAHLTRLTEFVKRLAVCDGALSELLNHVDSYPALPAMEDLVHHFSDPKDTPQAQMTARLKFTEDAIGRLKSCAESLSEDKRVVEESKRIHQTWEELHDMANDCLLEMPSRPSTSTSINSMSVSSVKRRSLVPSSSGPSPLDLSTRRGPSTPRMNPSASSSRAPSVSSSVRRPSSRISTRSVSGPMTMSTPKAPSSRPISTPGTGSLRVRERTTSTSSNVSTGIFGPSSRLLASTFSSRQRANRLGASLSTPPPMRPLSRGPSSSPPSYQAPIQGGSWSKARRPSYGGTLPRNFKSPPETPAPKPRRKYVPNPTNKLDVAVGAVVNQLPVDIGIEASEDNWKDKSGKYWIGDDDPKLCYCRILRSETVMVRVGGGWVELSKFIKDHFADLFRLLPATVTSPPQALQENGPKWISSGTLLEDSDQTPTRRPRSAMAKPGTPEPKRAPSRASPSPGIGAPTFKTPPVHAPGGGSRSSGTTNLTTESDYSSWARRSATTWAIKAIGMAVIDVL</sequence>
<feature type="region of interest" description="Disordered" evidence="12">
    <location>
        <begin position="1979"/>
        <end position="2186"/>
    </location>
</feature>
<feature type="region of interest" description="Disordered" evidence="12">
    <location>
        <begin position="802"/>
        <end position="841"/>
    </location>
</feature>
<feature type="region of interest" description="Disordered" evidence="12">
    <location>
        <begin position="1195"/>
        <end position="1216"/>
    </location>
</feature>
<dbReference type="HAMAP" id="MF_00219">
    <property type="entry name" value="PyrC_classII"/>
    <property type="match status" value="1"/>
</dbReference>
<dbReference type="Gene3D" id="3.20.20.140">
    <property type="entry name" value="Metal-dependent hydrolases"/>
    <property type="match status" value="1"/>
</dbReference>
<keyword evidence="10" id="KW-0206">Cytoskeleton</keyword>
<keyword evidence="11" id="KW-0175">Coiled coil</keyword>
<dbReference type="CDD" id="cd01294">
    <property type="entry name" value="DHOase"/>
    <property type="match status" value="1"/>
</dbReference>
<keyword evidence="7" id="KW-0378">Hydrolase</keyword>
<keyword evidence="9" id="KW-0665">Pyrimidine biosynthesis</keyword>
<feature type="compositionally biased region" description="Low complexity" evidence="12">
    <location>
        <begin position="2130"/>
        <end position="2141"/>
    </location>
</feature>
<name>A0A8H7HX31_9AGAM</name>
<evidence type="ECO:0000256" key="10">
    <source>
        <dbReference type="ARBA" id="ARBA00023212"/>
    </source>
</evidence>
<evidence type="ECO:0000256" key="6">
    <source>
        <dbReference type="ARBA" id="ARBA00022723"/>
    </source>
</evidence>
<dbReference type="PANTHER" id="PTHR43137">
    <property type="entry name" value="DIHYDROOROTASE"/>
    <property type="match status" value="1"/>
</dbReference>
<gene>
    <name evidence="14" type="ORF">RHS03_03144</name>
</gene>
<dbReference type="PROSITE" id="PS00483">
    <property type="entry name" value="DIHYDROOROTASE_2"/>
    <property type="match status" value="1"/>
</dbReference>
<feature type="compositionally biased region" description="Low complexity" evidence="12">
    <location>
        <begin position="2320"/>
        <end position="2331"/>
    </location>
</feature>
<evidence type="ECO:0000256" key="11">
    <source>
        <dbReference type="SAM" id="Coils"/>
    </source>
</evidence>
<dbReference type="GO" id="GO:0044205">
    <property type="term" value="P:'de novo' UMP biosynthetic process"/>
    <property type="evidence" value="ECO:0007669"/>
    <property type="project" value="UniProtKB-UniPathway"/>
</dbReference>
<evidence type="ECO:0000256" key="12">
    <source>
        <dbReference type="SAM" id="MobiDB-lite"/>
    </source>
</evidence>
<dbReference type="Proteomes" id="UP000602905">
    <property type="component" value="Unassembled WGS sequence"/>
</dbReference>
<evidence type="ECO:0000256" key="3">
    <source>
        <dbReference type="ARBA" id="ARBA00005631"/>
    </source>
</evidence>
<feature type="coiled-coil region" evidence="11">
    <location>
        <begin position="1283"/>
        <end position="1310"/>
    </location>
</feature>
<feature type="non-terminal residue" evidence="14">
    <location>
        <position position="1"/>
    </location>
</feature>
<proteinExistence type="inferred from homology"/>
<feature type="region of interest" description="Disordered" evidence="12">
    <location>
        <begin position="606"/>
        <end position="634"/>
    </location>
</feature>
<dbReference type="Pfam" id="PF02187">
    <property type="entry name" value="GAS2"/>
    <property type="match status" value="1"/>
</dbReference>
<feature type="region of interest" description="Disordered" evidence="12">
    <location>
        <begin position="370"/>
        <end position="390"/>
    </location>
</feature>
<feature type="domain" description="GAR" evidence="13">
    <location>
        <begin position="2185"/>
        <end position="2263"/>
    </location>
</feature>
<dbReference type="GO" id="GO:0008017">
    <property type="term" value="F:microtubule binding"/>
    <property type="evidence" value="ECO:0007669"/>
    <property type="project" value="InterPro"/>
</dbReference>
<dbReference type="InterPro" id="IPR002195">
    <property type="entry name" value="Dihydroorotase_CS"/>
</dbReference>
<dbReference type="EC" id="3.5.2.3" evidence="4"/>
<feature type="compositionally biased region" description="Polar residues" evidence="12">
    <location>
        <begin position="2104"/>
        <end position="2113"/>
    </location>
</feature>
<protein>
    <recommendedName>
        <fullName evidence="4">dihydroorotase</fullName>
        <ecNumber evidence="4">3.5.2.3</ecNumber>
    </recommendedName>
</protein>
<feature type="compositionally biased region" description="Low complexity" evidence="12">
    <location>
        <begin position="1982"/>
        <end position="2016"/>
    </location>
</feature>
<dbReference type="Pfam" id="PF04909">
    <property type="entry name" value="Amidohydro_2"/>
    <property type="match status" value="1"/>
</dbReference>
<dbReference type="PROSITE" id="PS51460">
    <property type="entry name" value="GAR"/>
    <property type="match status" value="1"/>
</dbReference>
<evidence type="ECO:0000256" key="4">
    <source>
        <dbReference type="ARBA" id="ARBA00012860"/>
    </source>
</evidence>
<dbReference type="NCBIfam" id="TIGR00856">
    <property type="entry name" value="pyrC_dimer"/>
    <property type="match status" value="1"/>
</dbReference>
<dbReference type="SUPFAM" id="SSF51556">
    <property type="entry name" value="Metallo-dependent hydrolases"/>
    <property type="match status" value="1"/>
</dbReference>
<dbReference type="InterPro" id="IPR006680">
    <property type="entry name" value="Amidohydro-rel"/>
</dbReference>
<evidence type="ECO:0000256" key="2">
    <source>
        <dbReference type="ARBA" id="ARBA00004880"/>
    </source>
</evidence>
<reference evidence="14" key="1">
    <citation type="submission" date="2020-09" db="EMBL/GenBank/DDBJ databases">
        <title>Comparative genome analyses of four rice-infecting Rhizoctonia solani isolates reveal extensive enrichment of homogalacturonan modification genes.</title>
        <authorList>
            <person name="Lee D.-Y."/>
            <person name="Jeon J."/>
            <person name="Kim K.-T."/>
            <person name="Cheong K."/>
            <person name="Song H."/>
            <person name="Choi G."/>
            <person name="Ko J."/>
            <person name="Opiyo S.O."/>
            <person name="Zuo S."/>
            <person name="Madhav S."/>
            <person name="Lee Y.-H."/>
            <person name="Wang G.-L."/>
        </authorList>
    </citation>
    <scope>NUCLEOTIDE SEQUENCE</scope>
    <source>
        <strain evidence="14">AG1-IA WGL</strain>
    </source>
</reference>
<organism evidence="14 15">
    <name type="scientific">Rhizoctonia solani</name>
    <dbReference type="NCBI Taxonomy" id="456999"/>
    <lineage>
        <taxon>Eukaryota</taxon>
        <taxon>Fungi</taxon>
        <taxon>Dikarya</taxon>
        <taxon>Basidiomycota</taxon>
        <taxon>Agaricomycotina</taxon>
        <taxon>Agaricomycetes</taxon>
        <taxon>Cantharellales</taxon>
        <taxon>Ceratobasidiaceae</taxon>
        <taxon>Rhizoctonia</taxon>
    </lineage>
</organism>
<feature type="compositionally biased region" description="Low complexity" evidence="12">
    <location>
        <begin position="810"/>
        <end position="841"/>
    </location>
</feature>
<dbReference type="GO" id="GO:0006207">
    <property type="term" value="P:'de novo' pyrimidine nucleobase biosynthetic process"/>
    <property type="evidence" value="ECO:0007669"/>
    <property type="project" value="TreeGrafter"/>
</dbReference>
<dbReference type="PANTHER" id="PTHR43137:SF1">
    <property type="entry name" value="DIHYDROOROTASE"/>
    <property type="match status" value="1"/>
</dbReference>
<dbReference type="SUPFAM" id="SSF143575">
    <property type="entry name" value="GAS2 domain-like"/>
    <property type="match status" value="1"/>
</dbReference>
<feature type="compositionally biased region" description="Polar residues" evidence="12">
    <location>
        <begin position="2057"/>
        <end position="2077"/>
    </location>
</feature>
<evidence type="ECO:0000256" key="7">
    <source>
        <dbReference type="ARBA" id="ARBA00022801"/>
    </source>
</evidence>
<feature type="compositionally biased region" description="Basic and acidic residues" evidence="12">
    <location>
        <begin position="621"/>
        <end position="631"/>
    </location>
</feature>
<comment type="pathway">
    <text evidence="2">Pyrimidine metabolism; UMP biosynthesis via de novo pathway; (S)-dihydroorotate from bicarbonate: step 3/3.</text>
</comment>
<evidence type="ECO:0000259" key="13">
    <source>
        <dbReference type="PROSITE" id="PS51460"/>
    </source>
</evidence>
<feature type="compositionally biased region" description="Low complexity" evidence="12">
    <location>
        <begin position="2029"/>
        <end position="2056"/>
    </location>
</feature>
<evidence type="ECO:0000256" key="9">
    <source>
        <dbReference type="ARBA" id="ARBA00022975"/>
    </source>
</evidence>
<dbReference type="GO" id="GO:0005737">
    <property type="term" value="C:cytoplasm"/>
    <property type="evidence" value="ECO:0007669"/>
    <property type="project" value="TreeGrafter"/>
</dbReference>
<keyword evidence="5" id="KW-0963">Cytoplasm</keyword>
<dbReference type="InterPro" id="IPR004721">
    <property type="entry name" value="DHOdimr"/>
</dbReference>
<dbReference type="PROSITE" id="PS00482">
    <property type="entry name" value="DIHYDROOROTASE_1"/>
    <property type="match status" value="1"/>
</dbReference>
<dbReference type="InterPro" id="IPR003108">
    <property type="entry name" value="GAR_dom"/>
</dbReference>
<feature type="compositionally biased region" description="Polar residues" evidence="12">
    <location>
        <begin position="2347"/>
        <end position="2360"/>
    </location>
</feature>
<evidence type="ECO:0000313" key="15">
    <source>
        <dbReference type="Proteomes" id="UP000602905"/>
    </source>
</evidence>
<evidence type="ECO:0000256" key="5">
    <source>
        <dbReference type="ARBA" id="ARBA00022490"/>
    </source>
</evidence>
<dbReference type="FunFam" id="3.20.20.140:FF:000071">
    <property type="entry name" value="Dihydroorotase, homodimeric type, variant"/>
    <property type="match status" value="1"/>
</dbReference>
<dbReference type="GO" id="GO:0005856">
    <property type="term" value="C:cytoskeleton"/>
    <property type="evidence" value="ECO:0007669"/>
    <property type="project" value="UniProtKB-SubCell"/>
</dbReference>
<comment type="caution">
    <text evidence="14">The sequence shown here is derived from an EMBL/GenBank/DDBJ whole genome shotgun (WGS) entry which is preliminary data.</text>
</comment>